<dbReference type="Pfam" id="PF05730">
    <property type="entry name" value="CFEM"/>
    <property type="match status" value="1"/>
</dbReference>
<evidence type="ECO:0000256" key="7">
    <source>
        <dbReference type="ARBA" id="ARBA00023157"/>
    </source>
</evidence>
<feature type="domain" description="CFEM" evidence="11">
    <location>
        <begin position="19"/>
        <end position="131"/>
    </location>
</feature>
<protein>
    <recommendedName>
        <fullName evidence="11">CFEM domain-containing protein</fullName>
    </recommendedName>
</protein>
<feature type="signal peptide" evidence="10">
    <location>
        <begin position="1"/>
        <end position="17"/>
    </location>
</feature>
<evidence type="ECO:0000256" key="2">
    <source>
        <dbReference type="ARBA" id="ARBA00004613"/>
    </source>
</evidence>
<dbReference type="GO" id="GO:0005576">
    <property type="term" value="C:extracellular region"/>
    <property type="evidence" value="ECO:0007669"/>
    <property type="project" value="UniProtKB-SubCell"/>
</dbReference>
<proteinExistence type="inferred from homology"/>
<dbReference type="SMR" id="A0AA97PP08"/>
<dbReference type="SMART" id="SM00747">
    <property type="entry name" value="CFEM"/>
    <property type="match status" value="1"/>
</dbReference>
<organism evidence="12">
    <name type="scientific">Pyricularia oryzae (strain Y34)</name>
    <name type="common">Rice blast fungus</name>
    <name type="synonym">Magnaporthe oryzae</name>
    <dbReference type="NCBI Taxonomy" id="1143189"/>
    <lineage>
        <taxon>Eukaryota</taxon>
        <taxon>Fungi</taxon>
        <taxon>Dikarya</taxon>
        <taxon>Ascomycota</taxon>
        <taxon>Pezizomycotina</taxon>
        <taxon>Sordariomycetes</taxon>
        <taxon>Sordariomycetidae</taxon>
        <taxon>Magnaporthales</taxon>
        <taxon>Pyriculariaceae</taxon>
        <taxon>Pyricularia</taxon>
    </lineage>
</organism>
<evidence type="ECO:0000256" key="10">
    <source>
        <dbReference type="SAM" id="SignalP"/>
    </source>
</evidence>
<evidence type="ECO:0000256" key="6">
    <source>
        <dbReference type="ARBA" id="ARBA00022729"/>
    </source>
</evidence>
<accession>A0AA97PP08</accession>
<reference evidence="12" key="1">
    <citation type="journal article" date="2012" name="PLoS Genet.">
        <title>Comparative analysis of the genomes of two field isolates of the rice blast fungus Magnaporthe oryzae.</title>
        <authorList>
            <person name="Xue M."/>
            <person name="Yang J."/>
            <person name="Li Z."/>
            <person name="Hu S."/>
            <person name="Yao N."/>
            <person name="Dean R.A."/>
            <person name="Zhao W."/>
            <person name="Shen M."/>
            <person name="Zhang H."/>
            <person name="Li C."/>
            <person name="Liu L."/>
            <person name="Cao L."/>
            <person name="Xu X."/>
            <person name="Xing Y."/>
            <person name="Hsiang T."/>
            <person name="Zhang Z."/>
            <person name="Xu J.R."/>
            <person name="Peng Y.L."/>
        </authorList>
    </citation>
    <scope>NUCLEOTIDE SEQUENCE</scope>
    <source>
        <strain evidence="12">Y34</strain>
    </source>
</reference>
<dbReference type="Proteomes" id="UP000011086">
    <property type="component" value="Unassembled WGS sequence"/>
</dbReference>
<feature type="disulfide bond" evidence="9">
    <location>
        <begin position="61"/>
        <end position="68"/>
    </location>
</feature>
<evidence type="ECO:0000256" key="8">
    <source>
        <dbReference type="ARBA" id="ARBA00023288"/>
    </source>
</evidence>
<comment type="similarity">
    <text evidence="3">Belongs to the RBT5 family.</text>
</comment>
<comment type="caution">
    <text evidence="9">Lacks conserved residue(s) required for the propagation of feature annotation.</text>
</comment>
<dbReference type="AlphaFoldDB" id="A0AA97PP08"/>
<name>A0AA97PP08_PYRO3</name>
<keyword evidence="5" id="KW-0336">GPI-anchor</keyword>
<gene>
    <name evidence="12" type="ORF">OOU_Y34scaffold00261g7</name>
</gene>
<keyword evidence="7 9" id="KW-1015">Disulfide bond</keyword>
<keyword evidence="4" id="KW-0964">Secreted</keyword>
<dbReference type="PROSITE" id="PS52012">
    <property type="entry name" value="CFEM"/>
    <property type="match status" value="1"/>
</dbReference>
<comment type="subcellular location">
    <subcellularLocation>
        <location evidence="1">Membrane</location>
        <topology evidence="1">Lipid-anchor</topology>
        <topology evidence="1">GPI-anchor</topology>
    </subcellularLocation>
    <subcellularLocation>
        <location evidence="2">Secreted</location>
    </subcellularLocation>
</comment>
<evidence type="ECO:0000256" key="9">
    <source>
        <dbReference type="PROSITE-ProRule" id="PRU01356"/>
    </source>
</evidence>
<evidence type="ECO:0000256" key="3">
    <source>
        <dbReference type="ARBA" id="ARBA00010031"/>
    </source>
</evidence>
<dbReference type="EMBL" id="JH794027">
    <property type="protein sequence ID" value="ELQ41657.1"/>
    <property type="molecule type" value="Genomic_DNA"/>
</dbReference>
<evidence type="ECO:0000259" key="11">
    <source>
        <dbReference type="PROSITE" id="PS52012"/>
    </source>
</evidence>
<dbReference type="InterPro" id="IPR008427">
    <property type="entry name" value="Extracellular_membr_CFEM_dom"/>
</dbReference>
<evidence type="ECO:0000256" key="1">
    <source>
        <dbReference type="ARBA" id="ARBA00004589"/>
    </source>
</evidence>
<evidence type="ECO:0000256" key="4">
    <source>
        <dbReference type="ARBA" id="ARBA00022525"/>
    </source>
</evidence>
<feature type="chain" id="PRO_5041644273" description="CFEM domain-containing protein" evidence="10">
    <location>
        <begin position="18"/>
        <end position="170"/>
    </location>
</feature>
<evidence type="ECO:0000256" key="5">
    <source>
        <dbReference type="ARBA" id="ARBA00022622"/>
    </source>
</evidence>
<sequence>MQFRTLIVSFFAAVAVAQTPTSGSSAPSGTSGSSGNLVSTVNDLPRCALGCLKTAAEAINCNPANFKCLCSNTQALLGSVGPCALSACNSGDVGKLTDAAAKVCQQINANPPPAQVASASNIVASAIATQGRSRGGPSSTPAQGAAPKRTDAPVYAVMGGAAAVWAVYAM</sequence>
<evidence type="ECO:0000313" key="12">
    <source>
        <dbReference type="EMBL" id="ELQ41657.1"/>
    </source>
</evidence>
<dbReference type="GO" id="GO:0098552">
    <property type="term" value="C:side of membrane"/>
    <property type="evidence" value="ECO:0007669"/>
    <property type="project" value="UniProtKB-KW"/>
</dbReference>
<keyword evidence="8" id="KW-0449">Lipoprotein</keyword>
<keyword evidence="5" id="KW-0472">Membrane</keyword>
<keyword evidence="5" id="KW-0325">Glycoprotein</keyword>
<keyword evidence="6 10" id="KW-0732">Signal</keyword>